<dbReference type="RefSeq" id="WP_248667653.1">
    <property type="nucleotide sequence ID" value="NZ_JALPRX010000060.1"/>
</dbReference>
<name>A0A9X1Y7S4_9PROT</name>
<keyword evidence="1" id="KW-0378">Hydrolase</keyword>
<dbReference type="PANTHER" id="PTHR10272">
    <property type="entry name" value="PLATELET-ACTIVATING FACTOR ACETYLHYDROLASE"/>
    <property type="match status" value="1"/>
</dbReference>
<feature type="chain" id="PRO_5040912772" evidence="4">
    <location>
        <begin position="29"/>
        <end position="332"/>
    </location>
</feature>
<comment type="caution">
    <text evidence="5">The sequence shown here is derived from an EMBL/GenBank/DDBJ whole genome shotgun (WGS) entry which is preliminary data.</text>
</comment>
<evidence type="ECO:0000256" key="4">
    <source>
        <dbReference type="SAM" id="SignalP"/>
    </source>
</evidence>
<dbReference type="SUPFAM" id="SSF53474">
    <property type="entry name" value="alpha/beta-Hydrolases"/>
    <property type="match status" value="1"/>
</dbReference>
<accession>A0A9X1Y7S4</accession>
<evidence type="ECO:0000256" key="3">
    <source>
        <dbReference type="ARBA" id="ARBA00023098"/>
    </source>
</evidence>
<keyword evidence="3" id="KW-0443">Lipid metabolism</keyword>
<dbReference type="AlphaFoldDB" id="A0A9X1Y7S4"/>
<dbReference type="GO" id="GO:0016042">
    <property type="term" value="P:lipid catabolic process"/>
    <property type="evidence" value="ECO:0007669"/>
    <property type="project" value="UniProtKB-KW"/>
</dbReference>
<evidence type="ECO:0000256" key="1">
    <source>
        <dbReference type="ARBA" id="ARBA00022801"/>
    </source>
</evidence>
<dbReference type="GO" id="GO:0003847">
    <property type="term" value="F:1-alkyl-2-acetylglycerophosphocholine esterase activity"/>
    <property type="evidence" value="ECO:0007669"/>
    <property type="project" value="TreeGrafter"/>
</dbReference>
<gene>
    <name evidence="5" type="ORF">M0638_14155</name>
</gene>
<keyword evidence="6" id="KW-1185">Reference proteome</keyword>
<sequence length="332" mass="35105">MTRRDALRLPALLGAAALPSVPPGTAHATSADASITQTWHDPARDRDIPVRLRLPEVPDRAPAVLISHGLGGTRDGLGYLGRAFAEAGFIAVHLQHPGSDGAVWRGAADAAASLAAAALDPRNALDRLRDGIFAIDELLRRESAFGDPLRGRLDPTRLAVAGHSFGAWTVQHLLGERLPGGDHGLALPERRLRAGVALSPIPPRGLPPRLAFARMSAPLLHVTGTEDQGYIEGARPADRLIPFQAIRNVPQALLVLDGATHAAFADQAEAGARWADTTYHARVAAVSVLFLRATLMADPAAAAALREGARRGPLALLAPRDRLETRDFAPPS</sequence>
<dbReference type="PANTHER" id="PTHR10272:SF0">
    <property type="entry name" value="PLATELET-ACTIVATING FACTOR ACETYLHYDROLASE"/>
    <property type="match status" value="1"/>
</dbReference>
<dbReference type="Gene3D" id="3.40.50.1820">
    <property type="entry name" value="alpha/beta hydrolase"/>
    <property type="match status" value="1"/>
</dbReference>
<organism evidence="5 6">
    <name type="scientific">Roseomonas acroporae</name>
    <dbReference type="NCBI Taxonomy" id="2937791"/>
    <lineage>
        <taxon>Bacteria</taxon>
        <taxon>Pseudomonadati</taxon>
        <taxon>Pseudomonadota</taxon>
        <taxon>Alphaproteobacteria</taxon>
        <taxon>Acetobacterales</taxon>
        <taxon>Roseomonadaceae</taxon>
        <taxon>Roseomonas</taxon>
    </lineage>
</organism>
<reference evidence="5" key="1">
    <citation type="submission" date="2022-04" db="EMBL/GenBank/DDBJ databases">
        <title>Roseomonas acroporae sp. nov., isolated from coral Acropora digitifera.</title>
        <authorList>
            <person name="Sun H."/>
        </authorList>
    </citation>
    <scope>NUCLEOTIDE SEQUENCE</scope>
    <source>
        <strain evidence="5">NAR14</strain>
    </source>
</reference>
<feature type="signal peptide" evidence="4">
    <location>
        <begin position="1"/>
        <end position="28"/>
    </location>
</feature>
<dbReference type="Proteomes" id="UP001139516">
    <property type="component" value="Unassembled WGS sequence"/>
</dbReference>
<keyword evidence="4" id="KW-0732">Signal</keyword>
<dbReference type="InterPro" id="IPR029058">
    <property type="entry name" value="AB_hydrolase_fold"/>
</dbReference>
<evidence type="ECO:0000313" key="5">
    <source>
        <dbReference type="EMBL" id="MCK8785529.1"/>
    </source>
</evidence>
<proteinExistence type="predicted"/>
<dbReference type="EMBL" id="JALPRX010000060">
    <property type="protein sequence ID" value="MCK8785529.1"/>
    <property type="molecule type" value="Genomic_DNA"/>
</dbReference>
<evidence type="ECO:0000313" key="6">
    <source>
        <dbReference type="Proteomes" id="UP001139516"/>
    </source>
</evidence>
<evidence type="ECO:0000256" key="2">
    <source>
        <dbReference type="ARBA" id="ARBA00022963"/>
    </source>
</evidence>
<keyword evidence="2" id="KW-0442">Lipid degradation</keyword>
<protein>
    <submittedName>
        <fullName evidence="5">Acetylhydrolase</fullName>
    </submittedName>
</protein>